<feature type="region of interest" description="Disordered" evidence="1">
    <location>
        <begin position="1"/>
        <end position="25"/>
    </location>
</feature>
<dbReference type="AlphaFoldDB" id="A0A0W8GA99"/>
<reference evidence="2" key="1">
    <citation type="journal article" date="2015" name="Proc. Natl. Acad. Sci. U.S.A.">
        <title>Networks of energetic and metabolic interactions define dynamics in microbial communities.</title>
        <authorList>
            <person name="Embree M."/>
            <person name="Liu J.K."/>
            <person name="Al-Bassam M.M."/>
            <person name="Zengler K."/>
        </authorList>
    </citation>
    <scope>NUCLEOTIDE SEQUENCE</scope>
</reference>
<evidence type="ECO:0000256" key="1">
    <source>
        <dbReference type="SAM" id="MobiDB-lite"/>
    </source>
</evidence>
<name>A0A0W8GA99_9ZZZZ</name>
<proteinExistence type="predicted"/>
<evidence type="ECO:0000313" key="2">
    <source>
        <dbReference type="EMBL" id="KUG30029.1"/>
    </source>
</evidence>
<gene>
    <name evidence="2" type="ORF">ASZ90_000095</name>
</gene>
<accession>A0A0W8GA99</accession>
<feature type="region of interest" description="Disordered" evidence="1">
    <location>
        <begin position="84"/>
        <end position="122"/>
    </location>
</feature>
<comment type="caution">
    <text evidence="2">The sequence shown here is derived from an EMBL/GenBank/DDBJ whole genome shotgun (WGS) entry which is preliminary data.</text>
</comment>
<protein>
    <submittedName>
        <fullName evidence="2">Uncharacterized protein</fullName>
    </submittedName>
</protein>
<organism evidence="2">
    <name type="scientific">hydrocarbon metagenome</name>
    <dbReference type="NCBI Taxonomy" id="938273"/>
    <lineage>
        <taxon>unclassified sequences</taxon>
        <taxon>metagenomes</taxon>
        <taxon>ecological metagenomes</taxon>
    </lineage>
</organism>
<sequence length="122" mass="13314">MDDETKTPDQDTSGNGPDKTEKTVPYARFQAVNDAKKQAEETLTGLVAELLEDIPEDMRDVVPDLPPAQKIKWLRAAQKKGLFTVKSEPTGPDAKRPGGKTAPDFNGMSAQEKMAHGYGQTK</sequence>
<dbReference type="EMBL" id="LNQE01000010">
    <property type="protein sequence ID" value="KUG30029.1"/>
    <property type="molecule type" value="Genomic_DNA"/>
</dbReference>